<dbReference type="EMBL" id="OU466862">
    <property type="protein sequence ID" value="CAH2070192.1"/>
    <property type="molecule type" value="Genomic_DNA"/>
</dbReference>
<dbReference type="PANTHER" id="PTHR47744">
    <property type="entry name" value="OS05G0526300 PROTEIN"/>
    <property type="match status" value="1"/>
</dbReference>
<accession>A0AAU9ST01</accession>
<dbReference type="Gene3D" id="1.20.1280.50">
    <property type="match status" value="1"/>
</dbReference>
<dbReference type="Proteomes" id="UP000836841">
    <property type="component" value="Chromosome 6"/>
</dbReference>
<name>A0AAU9ST01_THLAR</name>
<keyword evidence="3" id="KW-1185">Reference proteome</keyword>
<organism evidence="2 3">
    <name type="scientific">Thlaspi arvense</name>
    <name type="common">Field penny-cress</name>
    <dbReference type="NCBI Taxonomy" id="13288"/>
    <lineage>
        <taxon>Eukaryota</taxon>
        <taxon>Viridiplantae</taxon>
        <taxon>Streptophyta</taxon>
        <taxon>Embryophyta</taxon>
        <taxon>Tracheophyta</taxon>
        <taxon>Spermatophyta</taxon>
        <taxon>Magnoliopsida</taxon>
        <taxon>eudicotyledons</taxon>
        <taxon>Gunneridae</taxon>
        <taxon>Pentapetalae</taxon>
        <taxon>rosids</taxon>
        <taxon>malvids</taxon>
        <taxon>Brassicales</taxon>
        <taxon>Brassicaceae</taxon>
        <taxon>Thlaspideae</taxon>
        <taxon>Thlaspi</taxon>
    </lineage>
</organism>
<reference evidence="2 3" key="1">
    <citation type="submission" date="2022-03" db="EMBL/GenBank/DDBJ databases">
        <authorList>
            <person name="Nunn A."/>
            <person name="Chopra R."/>
            <person name="Nunn A."/>
            <person name="Contreras Garrido A."/>
        </authorList>
    </citation>
    <scope>NUCLEOTIDE SEQUENCE [LARGE SCALE GENOMIC DNA]</scope>
</reference>
<dbReference type="AlphaFoldDB" id="A0AAU9ST01"/>
<dbReference type="InterPro" id="IPR036047">
    <property type="entry name" value="F-box-like_dom_sf"/>
</dbReference>
<gene>
    <name evidence="2" type="ORF">TAV2_LOCUS20103</name>
</gene>
<dbReference type="SMART" id="SM00256">
    <property type="entry name" value="FBOX"/>
    <property type="match status" value="1"/>
</dbReference>
<evidence type="ECO:0000313" key="2">
    <source>
        <dbReference type="EMBL" id="CAH2070192.1"/>
    </source>
</evidence>
<dbReference type="PANTHER" id="PTHR47744:SF1">
    <property type="entry name" value="OS05G0526300 PROTEIN"/>
    <property type="match status" value="1"/>
</dbReference>
<evidence type="ECO:0000313" key="3">
    <source>
        <dbReference type="Proteomes" id="UP000836841"/>
    </source>
</evidence>
<dbReference type="InterPro" id="IPR001810">
    <property type="entry name" value="F-box_dom"/>
</dbReference>
<feature type="domain" description="F-box" evidence="1">
    <location>
        <begin position="113"/>
        <end position="159"/>
    </location>
</feature>
<dbReference type="Pfam" id="PF12937">
    <property type="entry name" value="F-box-like"/>
    <property type="match status" value="1"/>
</dbReference>
<dbReference type="PROSITE" id="PS50181">
    <property type="entry name" value="FBOX"/>
    <property type="match status" value="1"/>
</dbReference>
<sequence>MSDLKIMRYQNLMVGEALSNNHLYPFACNELSSIIKQGYSRSPKDLKALIFRDTLSAFRLLPDVNTSAAVSAAKLLLRSVEAEFPKQKKNLAIVEFKKTKVALKRRSKSHEEDIDLPSLPQDILIHIFSFLDASALLSASQVSRSWNQATHEDSLWRSQFELHFYHKFVILNQSDTDYREAFRQACIEDKSSKFIRSGRGYCDNCDSIVWHDNLKCSKKQCRLMKFGNEPLDPMSTQRVVNYLLGTYSSSDDSDSDDEAIPGGPGLWAYPTLH</sequence>
<feature type="non-terminal residue" evidence="2">
    <location>
        <position position="273"/>
    </location>
</feature>
<dbReference type="InterPro" id="IPR057039">
    <property type="entry name" value="At5g52880_ARM"/>
</dbReference>
<evidence type="ECO:0000259" key="1">
    <source>
        <dbReference type="PROSITE" id="PS50181"/>
    </source>
</evidence>
<proteinExistence type="predicted"/>
<protein>
    <recommendedName>
        <fullName evidence="1">F-box domain-containing protein</fullName>
    </recommendedName>
</protein>
<dbReference type="Pfam" id="PF24104">
    <property type="entry name" value="At5g52880_ARM"/>
    <property type="match status" value="1"/>
</dbReference>
<dbReference type="SUPFAM" id="SSF81383">
    <property type="entry name" value="F-box domain"/>
    <property type="match status" value="1"/>
</dbReference>